<evidence type="ECO:0000256" key="7">
    <source>
        <dbReference type="SAM" id="Phobius"/>
    </source>
</evidence>
<dbReference type="Gene3D" id="3.40.50.300">
    <property type="entry name" value="P-loop containing nucleotide triphosphate hydrolases"/>
    <property type="match status" value="2"/>
</dbReference>
<organism evidence="10">
    <name type="scientific">Salmonella enterica subsp. salamae</name>
    <dbReference type="NCBI Taxonomy" id="59202"/>
    <lineage>
        <taxon>Bacteria</taxon>
        <taxon>Pseudomonadati</taxon>
        <taxon>Pseudomonadota</taxon>
        <taxon>Gammaproteobacteria</taxon>
        <taxon>Enterobacterales</taxon>
        <taxon>Enterobacteriaceae</taxon>
        <taxon>Salmonella</taxon>
    </lineage>
</organism>
<evidence type="ECO:0000256" key="5">
    <source>
        <dbReference type="ARBA" id="ARBA00023136"/>
    </source>
</evidence>
<dbReference type="InterPro" id="IPR014128">
    <property type="entry name" value="T4SS_TraD"/>
</dbReference>
<evidence type="ECO:0000256" key="4">
    <source>
        <dbReference type="ARBA" id="ARBA00022989"/>
    </source>
</evidence>
<dbReference type="PANTHER" id="PTHR37937">
    <property type="entry name" value="CONJUGATIVE TRANSFER: DNA TRANSPORT"/>
    <property type="match status" value="1"/>
</dbReference>
<dbReference type="EMBL" id="JQ418541">
    <property type="protein sequence ID" value="AFK90500.1"/>
    <property type="molecule type" value="Genomic_DNA"/>
</dbReference>
<evidence type="ECO:0000256" key="2">
    <source>
        <dbReference type="ARBA" id="ARBA00022475"/>
    </source>
</evidence>
<dbReference type="InterPro" id="IPR027417">
    <property type="entry name" value="P-loop_NTPase"/>
</dbReference>
<dbReference type="InterPro" id="IPR051539">
    <property type="entry name" value="T4SS-coupling_protein"/>
</dbReference>
<evidence type="ECO:0000256" key="6">
    <source>
        <dbReference type="SAM" id="MobiDB-lite"/>
    </source>
</evidence>
<protein>
    <submittedName>
        <fullName evidence="10">IncF plasmid conjugative transfer protein TraD</fullName>
    </submittedName>
</protein>
<keyword evidence="10" id="KW-0614">Plasmid</keyword>
<dbReference type="AlphaFoldDB" id="I3W4H3"/>
<dbReference type="CDD" id="cd01127">
    <property type="entry name" value="TrwB_TraG_TraD_VirD4"/>
    <property type="match status" value="1"/>
</dbReference>
<keyword evidence="3 7" id="KW-0812">Transmembrane</keyword>
<keyword evidence="4 7" id="KW-1133">Transmembrane helix</keyword>
<evidence type="ECO:0000259" key="9">
    <source>
        <dbReference type="Pfam" id="PF12615"/>
    </source>
</evidence>
<comment type="subcellular location">
    <subcellularLocation>
        <location evidence="1">Cell membrane</location>
        <topology evidence="1">Multi-pass membrane protein</topology>
    </subcellularLocation>
</comment>
<dbReference type="PANTHER" id="PTHR37937:SF1">
    <property type="entry name" value="CONJUGATIVE TRANSFER: DNA TRANSPORT"/>
    <property type="match status" value="1"/>
</dbReference>
<dbReference type="SUPFAM" id="SSF52540">
    <property type="entry name" value="P-loop containing nucleoside triphosphate hydrolases"/>
    <property type="match status" value="1"/>
</dbReference>
<proteinExistence type="predicted"/>
<keyword evidence="5 7" id="KW-0472">Membrane</keyword>
<dbReference type="Pfam" id="PF10412">
    <property type="entry name" value="TrwB_AAD_bind"/>
    <property type="match status" value="1"/>
</dbReference>
<evidence type="ECO:0000256" key="1">
    <source>
        <dbReference type="ARBA" id="ARBA00004651"/>
    </source>
</evidence>
<dbReference type="NCBIfam" id="TIGR02759">
    <property type="entry name" value="TraD_Ftype"/>
    <property type="match status" value="1"/>
</dbReference>
<dbReference type="GO" id="GO:0005886">
    <property type="term" value="C:plasma membrane"/>
    <property type="evidence" value="ECO:0007669"/>
    <property type="project" value="UniProtKB-SubCell"/>
</dbReference>
<dbReference type="InterPro" id="IPR022585">
    <property type="entry name" value="TraD_N"/>
</dbReference>
<sequence length="763" mass="86011">MQTDLYPACLLVTCFRENIMSLNPRDLTQGGQVAFMRLKMFLQINNLISYYVIMGTVLFGIAVLLMRMSIQNLTNGIIYWFVRVMSPFTEKMVSQPVYTIRYYEHNLQYSARQVLSDSYTMYCGQLLKQELIIAGCAALLIAFLATLAVYWYLGRAGRKQSEDEIIGGRVLCESPKEVARMMKKRGEASDIRIDGLPLKLDSEIQNFAMHGTVGSGKSQLMRKILKQLRDRGDLVIIYDKGCTFVEDFYDESRDKVLNAKDARCPNWDMWEECRDISELENAATTLIPASSGEDPFWQGSARTIFAEGAERMRQDKDRSYNKFLRTLLAIKLDQLRTFLAGTPASTLVDGKIEKTAISIRSVLTNYVKAMRYLQGIDRPGREKFTIREWMKGQADKSKNGWLFITSDEQNHESLKPLISMWLSIAATSLLAMGENRQRRVWFFYDELPSLHKLATLPRIIAEARKFGGCFVLGFQNEAQMEEIYGPKAAAGLFDLLNTKFFFRSPSAQIAKFVEEDIGETWRKKFSEQTSFGHEQVRDGISFGKEEERVSIVSYSDVQSLNDLQCFVTLPGNYPVVKLTMKYESMPKVADALLLRDVQTSLDQTLEDEIARRTEEERHKFTGLFEGESLIQAVPGGAFIPEGNLSNTPPPSADLVAAVLAEANTPPAMWPLQTKGASGDADTENTASAEGGPASTGGTERAIEQDLPQDIPPGLNSDGEVVDFAAYEAWAQTSHQTRDMTRREEVNINHATVKTHEMDDGREY</sequence>
<dbReference type="InterPro" id="IPR019476">
    <property type="entry name" value="T4SS_TraD_DNA-bd"/>
</dbReference>
<dbReference type="Pfam" id="PF12615">
    <property type="entry name" value="TraD_N"/>
    <property type="match status" value="1"/>
</dbReference>
<feature type="region of interest" description="Disordered" evidence="6">
    <location>
        <begin position="671"/>
        <end position="699"/>
    </location>
</feature>
<evidence type="ECO:0000256" key="3">
    <source>
        <dbReference type="ARBA" id="ARBA00022692"/>
    </source>
</evidence>
<feature type="transmembrane region" description="Helical" evidence="7">
    <location>
        <begin position="48"/>
        <end position="66"/>
    </location>
</feature>
<name>I3W4H3_SALER</name>
<evidence type="ECO:0000313" key="10">
    <source>
        <dbReference type="EMBL" id="AFK90500.1"/>
    </source>
</evidence>
<evidence type="ECO:0000259" key="8">
    <source>
        <dbReference type="Pfam" id="PF10412"/>
    </source>
</evidence>
<feature type="domain" description="TraD coupling protein N-terminal" evidence="9">
    <location>
        <begin position="54"/>
        <end position="144"/>
    </location>
</feature>
<feature type="domain" description="Type IV secretion system coupling protein TraD DNA-binding" evidence="8">
    <location>
        <begin position="192"/>
        <end position="581"/>
    </location>
</feature>
<keyword evidence="2" id="KW-1003">Cell membrane</keyword>
<geneLocation type="plasmid" evidence="10">
    <name>pSGSC3045-121</name>
</geneLocation>
<reference evidence="10" key="1">
    <citation type="submission" date="2012-01" db="EMBL/GenBank/DDBJ databases">
        <authorList>
            <person name="Summers A.O."/>
            <person name="Wireman J."/>
            <person name="Williams L.E."/>
        </authorList>
    </citation>
    <scope>NUCLEOTIDE SEQUENCE</scope>
    <source>
        <strain evidence="10">SGSC3045</strain>
        <plasmid evidence="10">pSGSC3045-121</plasmid>
    </source>
</reference>
<accession>I3W4H3</accession>
<feature type="transmembrane region" description="Helical" evidence="7">
    <location>
        <begin position="131"/>
        <end position="153"/>
    </location>
</feature>